<evidence type="ECO:0008006" key="4">
    <source>
        <dbReference type="Google" id="ProtNLM"/>
    </source>
</evidence>
<evidence type="ECO:0000313" key="2">
    <source>
        <dbReference type="EMBL" id="KIK87083.1"/>
    </source>
</evidence>
<gene>
    <name evidence="2" type="ORF">PAXRUDRAFT_831858</name>
</gene>
<feature type="signal peptide" evidence="1">
    <location>
        <begin position="1"/>
        <end position="23"/>
    </location>
</feature>
<evidence type="ECO:0000256" key="1">
    <source>
        <dbReference type="SAM" id="SignalP"/>
    </source>
</evidence>
<sequence length="104" mass="11714">MPWIVHARGFCVAWGACARCACAIRLTCVGAWVRALGRDMDGCVTPWLACSSVCLQDLRTTTEYAWTESYVEIEGKTWNHLDWNDSGVSKSRVPRSPRIHVRSK</sequence>
<accession>A0A0D0DBY1</accession>
<evidence type="ECO:0000313" key="3">
    <source>
        <dbReference type="Proteomes" id="UP000054538"/>
    </source>
</evidence>
<dbReference type="AlphaFoldDB" id="A0A0D0DBY1"/>
<keyword evidence="3" id="KW-1185">Reference proteome</keyword>
<dbReference type="InParanoid" id="A0A0D0DBY1"/>
<proteinExistence type="predicted"/>
<keyword evidence="1" id="KW-0732">Signal</keyword>
<protein>
    <recommendedName>
        <fullName evidence="4">Secreted protein</fullName>
    </recommendedName>
</protein>
<dbReference type="Proteomes" id="UP000054538">
    <property type="component" value="Unassembled WGS sequence"/>
</dbReference>
<dbReference type="EMBL" id="KN825547">
    <property type="protein sequence ID" value="KIK87083.1"/>
    <property type="molecule type" value="Genomic_DNA"/>
</dbReference>
<feature type="chain" id="PRO_5002225725" description="Secreted protein" evidence="1">
    <location>
        <begin position="24"/>
        <end position="104"/>
    </location>
</feature>
<organism evidence="2 3">
    <name type="scientific">Paxillus rubicundulus Ve08.2h10</name>
    <dbReference type="NCBI Taxonomy" id="930991"/>
    <lineage>
        <taxon>Eukaryota</taxon>
        <taxon>Fungi</taxon>
        <taxon>Dikarya</taxon>
        <taxon>Basidiomycota</taxon>
        <taxon>Agaricomycotina</taxon>
        <taxon>Agaricomycetes</taxon>
        <taxon>Agaricomycetidae</taxon>
        <taxon>Boletales</taxon>
        <taxon>Paxilineae</taxon>
        <taxon>Paxillaceae</taxon>
        <taxon>Paxillus</taxon>
    </lineage>
</organism>
<reference evidence="2 3" key="1">
    <citation type="submission" date="2014-04" db="EMBL/GenBank/DDBJ databases">
        <authorList>
            <consortium name="DOE Joint Genome Institute"/>
            <person name="Kuo A."/>
            <person name="Kohler A."/>
            <person name="Jargeat P."/>
            <person name="Nagy L.G."/>
            <person name="Floudas D."/>
            <person name="Copeland A."/>
            <person name="Barry K.W."/>
            <person name="Cichocki N."/>
            <person name="Veneault-Fourrey C."/>
            <person name="LaButti K."/>
            <person name="Lindquist E.A."/>
            <person name="Lipzen A."/>
            <person name="Lundell T."/>
            <person name="Morin E."/>
            <person name="Murat C."/>
            <person name="Sun H."/>
            <person name="Tunlid A."/>
            <person name="Henrissat B."/>
            <person name="Grigoriev I.V."/>
            <person name="Hibbett D.S."/>
            <person name="Martin F."/>
            <person name="Nordberg H.P."/>
            <person name="Cantor M.N."/>
            <person name="Hua S.X."/>
        </authorList>
    </citation>
    <scope>NUCLEOTIDE SEQUENCE [LARGE SCALE GENOMIC DNA]</scope>
    <source>
        <strain evidence="2 3">Ve08.2h10</strain>
    </source>
</reference>
<reference evidence="3" key="2">
    <citation type="submission" date="2015-01" db="EMBL/GenBank/DDBJ databases">
        <title>Evolutionary Origins and Diversification of the Mycorrhizal Mutualists.</title>
        <authorList>
            <consortium name="DOE Joint Genome Institute"/>
            <consortium name="Mycorrhizal Genomics Consortium"/>
            <person name="Kohler A."/>
            <person name="Kuo A."/>
            <person name="Nagy L.G."/>
            <person name="Floudas D."/>
            <person name="Copeland A."/>
            <person name="Barry K.W."/>
            <person name="Cichocki N."/>
            <person name="Veneault-Fourrey C."/>
            <person name="LaButti K."/>
            <person name="Lindquist E.A."/>
            <person name="Lipzen A."/>
            <person name="Lundell T."/>
            <person name="Morin E."/>
            <person name="Murat C."/>
            <person name="Riley R."/>
            <person name="Ohm R."/>
            <person name="Sun H."/>
            <person name="Tunlid A."/>
            <person name="Henrissat B."/>
            <person name="Grigoriev I.V."/>
            <person name="Hibbett D.S."/>
            <person name="Martin F."/>
        </authorList>
    </citation>
    <scope>NUCLEOTIDE SEQUENCE [LARGE SCALE GENOMIC DNA]</scope>
    <source>
        <strain evidence="3">Ve08.2h10</strain>
    </source>
</reference>
<name>A0A0D0DBY1_9AGAM</name>
<dbReference type="HOGENOM" id="CLU_2250941_0_0_1"/>